<evidence type="ECO:0000313" key="1">
    <source>
        <dbReference type="EMBL" id="SBR52477.1"/>
    </source>
</evidence>
<dbReference type="AlphaFoldDB" id="A0A1A8M6M3"/>
<feature type="non-terminal residue" evidence="1">
    <location>
        <position position="68"/>
    </location>
</feature>
<reference evidence="1" key="1">
    <citation type="submission" date="2016-05" db="EMBL/GenBank/DDBJ databases">
        <authorList>
            <person name="Lavstsen T."/>
            <person name="Jespersen J.S."/>
        </authorList>
    </citation>
    <scope>NUCLEOTIDE SEQUENCE</scope>
    <source>
        <tissue evidence="1">Brain</tissue>
    </source>
</reference>
<protein>
    <submittedName>
        <fullName evidence="1">Uncharacterized protein</fullName>
    </submittedName>
</protein>
<accession>A0A1A8M6M3</accession>
<gene>
    <name evidence="1" type="primary">Nfu_g_1_024458</name>
</gene>
<reference evidence="1" key="2">
    <citation type="submission" date="2016-06" db="EMBL/GenBank/DDBJ databases">
        <title>The genome of a short-lived fish provides insights into sex chromosome evolution and the genetic control of aging.</title>
        <authorList>
            <person name="Reichwald K."/>
            <person name="Felder M."/>
            <person name="Petzold A."/>
            <person name="Koch P."/>
            <person name="Groth M."/>
            <person name="Platzer M."/>
        </authorList>
    </citation>
    <scope>NUCLEOTIDE SEQUENCE</scope>
    <source>
        <tissue evidence="1">Brain</tissue>
    </source>
</reference>
<proteinExistence type="predicted"/>
<sequence length="68" mass="7427">MSTQTSMVDSSPDHRDDFQIVSPIATQPDKAGCSRISPHFQVHVGGVARWVTCIETVQIQFQTLNGLG</sequence>
<organism evidence="1">
    <name type="scientific">Nothobranchius pienaari</name>
    <dbReference type="NCBI Taxonomy" id="704102"/>
    <lineage>
        <taxon>Eukaryota</taxon>
        <taxon>Metazoa</taxon>
        <taxon>Chordata</taxon>
        <taxon>Craniata</taxon>
        <taxon>Vertebrata</taxon>
        <taxon>Euteleostomi</taxon>
        <taxon>Actinopterygii</taxon>
        <taxon>Neopterygii</taxon>
        <taxon>Teleostei</taxon>
        <taxon>Neoteleostei</taxon>
        <taxon>Acanthomorphata</taxon>
        <taxon>Ovalentaria</taxon>
        <taxon>Atherinomorphae</taxon>
        <taxon>Cyprinodontiformes</taxon>
        <taxon>Nothobranchiidae</taxon>
        <taxon>Nothobranchius</taxon>
    </lineage>
</organism>
<dbReference type="EMBL" id="HAEF01011512">
    <property type="protein sequence ID" value="SBR52477.1"/>
    <property type="molecule type" value="Transcribed_RNA"/>
</dbReference>
<name>A0A1A8M6M3_9TELE</name>